<evidence type="ECO:0000313" key="2">
    <source>
        <dbReference type="Proteomes" id="UP000824010"/>
    </source>
</evidence>
<proteinExistence type="predicted"/>
<protein>
    <submittedName>
        <fullName evidence="1">CoF synthetase</fullName>
    </submittedName>
</protein>
<name>A0ABX8NQH1_9PSED</name>
<evidence type="ECO:0000313" key="1">
    <source>
        <dbReference type="EMBL" id="QXH58211.1"/>
    </source>
</evidence>
<dbReference type="PANTHER" id="PTHR36932:SF1">
    <property type="entry name" value="CAPSULAR POLYSACCHARIDE BIOSYNTHESIS PROTEIN"/>
    <property type="match status" value="1"/>
</dbReference>
<dbReference type="PANTHER" id="PTHR36932">
    <property type="entry name" value="CAPSULAR POLYSACCHARIDE BIOSYNTHESIS PROTEIN"/>
    <property type="match status" value="1"/>
</dbReference>
<organism evidence="1 2">
    <name type="scientific">Pseudomonas maumuensis</name>
    <dbReference type="NCBI Taxonomy" id="2842354"/>
    <lineage>
        <taxon>Bacteria</taxon>
        <taxon>Pseudomonadati</taxon>
        <taxon>Pseudomonadota</taxon>
        <taxon>Gammaproteobacteria</taxon>
        <taxon>Pseudomonadales</taxon>
        <taxon>Pseudomonadaceae</taxon>
        <taxon>Pseudomonas</taxon>
    </lineage>
</organism>
<accession>A0ABX8NQH1</accession>
<reference evidence="1 2" key="1">
    <citation type="journal article" date="2021" name="Microorganisms">
        <title>The Ever-Expanding Pseudomonas Genus: Description of 43 New Species and Partition of the Pseudomonas putida Group.</title>
        <authorList>
            <person name="Girard L."/>
            <person name="Lood C."/>
            <person name="Hofte M."/>
            <person name="Vandamme P."/>
            <person name="Rokni-Zadeh H."/>
            <person name="van Noort V."/>
            <person name="Lavigne R."/>
            <person name="De Mot R."/>
        </authorList>
    </citation>
    <scope>NUCLEOTIDE SEQUENCE [LARGE SCALE GENOMIC DNA]</scope>
    <source>
        <strain evidence="1 2">COW77</strain>
    </source>
</reference>
<sequence>MTTDIALTDTEKLAVARLASQYAELFPWYKQRLVGLAGQIHSLEQLPLIDEATLIDHYYTASHDQLPGSSAYLTSGTATGARKKILYAVDDDEAYLAQRRELFAGFLRDLPAGAVAVADLGTGHAAASARRIFQDLQYQAHDIDFSRPIEEHIEALNRWQPDVLFTMPMILDRLTRAEQTLDIRPRKIIVVGDVAPIAWRREVAARFGIDTDDVLDILGSIEIGAIAYHCAETGLYHFHDHILPEVLSLDVLFPYSHAQPSPAGSGILLLTSLTRRYFPALRFVTNDVISGLRVIEWQGRRTYAFDRIEGRHGGEIKHGERISSHDLCAAVAQVFPGAPFEVRNDGQLDIRVVVPQVTASQQEQVRALLAEAAPDVAQMLASGLVQPITVTAIGLTDLKSTNAKRRFNLKGV</sequence>
<keyword evidence="2" id="KW-1185">Reference proteome</keyword>
<gene>
    <name evidence="1" type="ORF">KSS90_08440</name>
</gene>
<dbReference type="EMBL" id="CP077077">
    <property type="protein sequence ID" value="QXH58211.1"/>
    <property type="molecule type" value="Genomic_DNA"/>
</dbReference>
<dbReference type="InterPro" id="IPR053158">
    <property type="entry name" value="CapK_Type1_Caps_Biosynth"/>
</dbReference>
<dbReference type="RefSeq" id="WP_217868983.1">
    <property type="nucleotide sequence ID" value="NZ_CP077077.1"/>
</dbReference>
<dbReference type="Proteomes" id="UP000824010">
    <property type="component" value="Chromosome"/>
</dbReference>